<feature type="transmembrane region" description="Helical" evidence="1">
    <location>
        <begin position="46"/>
        <end position="68"/>
    </location>
</feature>
<dbReference type="Proteomes" id="UP000283509">
    <property type="component" value="Unassembled WGS sequence"/>
</dbReference>
<proteinExistence type="predicted"/>
<keyword evidence="1" id="KW-0812">Transmembrane</keyword>
<evidence type="ECO:0000313" key="3">
    <source>
        <dbReference type="Proteomes" id="UP000283509"/>
    </source>
</evidence>
<sequence>MPSRSPTICDSTKSQTEGRQASSACLRSFASLLSTFYLLLPCPSLSYLLLSALVGPHLHHLFSLIFIFPHGSSRSLFLPPYPRRAQQTYSGEVAHSVVEAGKLLPYPLLPILTLSPSPSITLPINASHSPLSQNLIANAPKLSPSEWTPSRLAASSNIPPFLLRSWPPLCPQYSASCLHLLNKSPLILPHVFPLHLAISGPPPRPPCTSYHIPSILFLLIRPIIAGIDLDLCHLTLSDPYPAGLLWFPSRPPPLPSIAAPHLPVLPCYAAYSIHLHPPPHLYPSIKLPRSIRRNLQTPHRKLDNRFPIWLPASVLLSLPLLFHAFFCSLFNPTYRASHFPSPPHLPSLPLPPLPHLPSHFPSPPPTFSLLQ</sequence>
<keyword evidence="1" id="KW-1133">Transmembrane helix</keyword>
<feature type="transmembrane region" description="Helical" evidence="1">
    <location>
        <begin position="306"/>
        <end position="326"/>
    </location>
</feature>
<keyword evidence="3" id="KW-1185">Reference proteome</keyword>
<keyword evidence="1" id="KW-0472">Membrane</keyword>
<evidence type="ECO:0000256" key="1">
    <source>
        <dbReference type="SAM" id="Phobius"/>
    </source>
</evidence>
<comment type="caution">
    <text evidence="2">The sequence shown here is derived from an EMBL/GenBank/DDBJ whole genome shotgun (WGS) entry which is preliminary data.</text>
</comment>
<dbReference type="EMBL" id="QCYY01002596">
    <property type="protein sequence ID" value="ROT69200.1"/>
    <property type="molecule type" value="Genomic_DNA"/>
</dbReference>
<dbReference type="AlphaFoldDB" id="A0A423SY58"/>
<protein>
    <submittedName>
        <fullName evidence="2">Uncharacterized protein</fullName>
    </submittedName>
</protein>
<gene>
    <name evidence="2" type="ORF">C7M84_012672</name>
</gene>
<organism evidence="2 3">
    <name type="scientific">Penaeus vannamei</name>
    <name type="common">Whiteleg shrimp</name>
    <name type="synonym">Litopenaeus vannamei</name>
    <dbReference type="NCBI Taxonomy" id="6689"/>
    <lineage>
        <taxon>Eukaryota</taxon>
        <taxon>Metazoa</taxon>
        <taxon>Ecdysozoa</taxon>
        <taxon>Arthropoda</taxon>
        <taxon>Crustacea</taxon>
        <taxon>Multicrustacea</taxon>
        <taxon>Malacostraca</taxon>
        <taxon>Eumalacostraca</taxon>
        <taxon>Eucarida</taxon>
        <taxon>Decapoda</taxon>
        <taxon>Dendrobranchiata</taxon>
        <taxon>Penaeoidea</taxon>
        <taxon>Penaeidae</taxon>
        <taxon>Penaeus</taxon>
    </lineage>
</organism>
<evidence type="ECO:0000313" key="2">
    <source>
        <dbReference type="EMBL" id="ROT69200.1"/>
    </source>
</evidence>
<reference evidence="2 3" key="1">
    <citation type="submission" date="2018-04" db="EMBL/GenBank/DDBJ databases">
        <authorList>
            <person name="Zhang X."/>
            <person name="Yuan J."/>
            <person name="Li F."/>
            <person name="Xiang J."/>
        </authorList>
    </citation>
    <scope>NUCLEOTIDE SEQUENCE [LARGE SCALE GENOMIC DNA]</scope>
    <source>
        <tissue evidence="2">Muscle</tissue>
    </source>
</reference>
<accession>A0A423SY58</accession>
<reference evidence="2 3" key="2">
    <citation type="submission" date="2019-01" db="EMBL/GenBank/DDBJ databases">
        <title>The decoding of complex shrimp genome reveals the adaptation for benthos swimmer, frequently molting mechanism and breeding impact on genome.</title>
        <authorList>
            <person name="Sun Y."/>
            <person name="Gao Y."/>
            <person name="Yu Y."/>
        </authorList>
    </citation>
    <scope>NUCLEOTIDE SEQUENCE [LARGE SCALE GENOMIC DNA]</scope>
    <source>
        <tissue evidence="2">Muscle</tissue>
    </source>
</reference>
<name>A0A423SY58_PENVA</name>